<dbReference type="InterPro" id="IPR050415">
    <property type="entry name" value="MRET"/>
</dbReference>
<accession>A0ABN6CTS2</accession>
<dbReference type="Pfam" id="PF00175">
    <property type="entry name" value="NAD_binding_1"/>
    <property type="match status" value="1"/>
</dbReference>
<dbReference type="PANTHER" id="PTHR47354:SF7">
    <property type="entry name" value="NAD(P)H-FLAVIN REDUCTASE"/>
    <property type="match status" value="1"/>
</dbReference>
<dbReference type="InterPro" id="IPR017938">
    <property type="entry name" value="Riboflavin_synthase-like_b-brl"/>
</dbReference>
<keyword evidence="2" id="KW-0455">Luminescence</keyword>
<dbReference type="SUPFAM" id="SSF52343">
    <property type="entry name" value="Ferredoxin reductase-like, C-terminal NADP-linked domain"/>
    <property type="match status" value="1"/>
</dbReference>
<dbReference type="EMBL" id="AP024202">
    <property type="protein sequence ID" value="BCN92335.1"/>
    <property type="molecule type" value="Genomic_DNA"/>
</dbReference>
<dbReference type="InterPro" id="IPR039261">
    <property type="entry name" value="FNR_nucleotide-bd"/>
</dbReference>
<evidence type="ECO:0000259" key="4">
    <source>
        <dbReference type="PROSITE" id="PS51384"/>
    </source>
</evidence>
<organism evidence="5 6">
    <name type="scientific">Thiomicrorhabdus immobilis</name>
    <dbReference type="NCBI Taxonomy" id="2791037"/>
    <lineage>
        <taxon>Bacteria</taxon>
        <taxon>Pseudomonadati</taxon>
        <taxon>Pseudomonadota</taxon>
        <taxon>Gammaproteobacteria</taxon>
        <taxon>Thiotrichales</taxon>
        <taxon>Piscirickettsiaceae</taxon>
        <taxon>Thiomicrorhabdus</taxon>
    </lineage>
</organism>
<dbReference type="InterPro" id="IPR008333">
    <property type="entry name" value="Cbr1-like_FAD-bd_dom"/>
</dbReference>
<proteinExistence type="inferred from homology"/>
<comment type="similarity">
    <text evidence="3">Belongs to the Fre/LuxG FAD/NAD(P) flavoprotein oxidoreductase family.</text>
</comment>
<dbReference type="Gene3D" id="3.40.50.80">
    <property type="entry name" value="Nucleotide-binding domain of ferredoxin-NADP reductase (FNR) module"/>
    <property type="match status" value="1"/>
</dbReference>
<dbReference type="InterPro" id="IPR017927">
    <property type="entry name" value="FAD-bd_FR_type"/>
</dbReference>
<evidence type="ECO:0000256" key="2">
    <source>
        <dbReference type="ARBA" id="ARBA00023223"/>
    </source>
</evidence>
<evidence type="ECO:0000256" key="1">
    <source>
        <dbReference type="ARBA" id="ARBA00023002"/>
    </source>
</evidence>
<evidence type="ECO:0000256" key="3">
    <source>
        <dbReference type="ARBA" id="ARBA00038177"/>
    </source>
</evidence>
<reference evidence="5" key="1">
    <citation type="journal article" date="2022" name="Arch. Microbiol.">
        <title>Thiomicrorhabdus immobilis sp. nov., a mesophilic sulfur-oxidizing bacterium isolated from sediment of a brackish lake in northern Japan.</title>
        <authorList>
            <person name="Kojima H."/>
            <person name="Mochizuki J."/>
            <person name="Kanda M."/>
            <person name="Watanabe T."/>
            <person name="Fukui M."/>
        </authorList>
    </citation>
    <scope>NUCLEOTIDE SEQUENCE</scope>
    <source>
        <strain evidence="5">Am19</strain>
    </source>
</reference>
<dbReference type="Pfam" id="PF00970">
    <property type="entry name" value="FAD_binding_6"/>
    <property type="match status" value="1"/>
</dbReference>
<dbReference type="InterPro" id="IPR001433">
    <property type="entry name" value="OxRdtase_FAD/NAD-bd"/>
</dbReference>
<dbReference type="SUPFAM" id="SSF63380">
    <property type="entry name" value="Riboflavin synthase domain-like"/>
    <property type="match status" value="1"/>
</dbReference>
<keyword evidence="6" id="KW-1185">Reference proteome</keyword>
<dbReference type="PANTHER" id="PTHR47354">
    <property type="entry name" value="NADH OXIDOREDUCTASE HCR"/>
    <property type="match status" value="1"/>
</dbReference>
<gene>
    <name evidence="5" type="ORF">THMIRHAM_01200</name>
</gene>
<dbReference type="Proteomes" id="UP001054820">
    <property type="component" value="Chromosome"/>
</dbReference>
<protein>
    <recommendedName>
        <fullName evidence="4">FAD-binding FR-type domain-containing protein</fullName>
    </recommendedName>
</protein>
<feature type="domain" description="FAD-binding FR-type" evidence="4">
    <location>
        <begin position="6"/>
        <end position="103"/>
    </location>
</feature>
<dbReference type="RefSeq" id="WP_237262037.1">
    <property type="nucleotide sequence ID" value="NZ_AP024202.1"/>
</dbReference>
<sequence>MSTTDTQTHVMKVIHVHTLAPQIIQLLLKPEHPISYTSGDYIMLGFETDELKPFSIANAPREDGLIECHIRKQPNNEWMEKLFAVQAGDNLVMQGPKPQMALMPAHEAIIFVAGGTGFAPLRALLIESLRQNIQVPITFYWGVRTADDLYMHDWLIDLMQKEPHINYVPVVSDEIQDWKGETGLVHETVLKHHASLAHASVYMCGPWAMIQTAKQAFIDAGLSQEKLVH</sequence>
<dbReference type="Gene3D" id="2.40.30.10">
    <property type="entry name" value="Translation factors"/>
    <property type="match status" value="1"/>
</dbReference>
<dbReference type="PROSITE" id="PS51384">
    <property type="entry name" value="FAD_FR"/>
    <property type="match status" value="1"/>
</dbReference>
<evidence type="ECO:0000313" key="6">
    <source>
        <dbReference type="Proteomes" id="UP001054820"/>
    </source>
</evidence>
<evidence type="ECO:0000313" key="5">
    <source>
        <dbReference type="EMBL" id="BCN92335.1"/>
    </source>
</evidence>
<keyword evidence="1" id="KW-0560">Oxidoreductase</keyword>
<name>A0ABN6CTS2_9GAMM</name>
<dbReference type="PRINTS" id="PR00410">
    <property type="entry name" value="PHEHYDRXLASE"/>
</dbReference>